<evidence type="ECO:0000256" key="1">
    <source>
        <dbReference type="SAM" id="Phobius"/>
    </source>
</evidence>
<keyword evidence="1" id="KW-0472">Membrane</keyword>
<protein>
    <recommendedName>
        <fullName evidence="4">Tobamovirus multiplication protein 2A</fullName>
    </recommendedName>
</protein>
<dbReference type="Proteomes" id="UP001222027">
    <property type="component" value="Unassembled WGS sequence"/>
</dbReference>
<feature type="transmembrane region" description="Helical" evidence="1">
    <location>
        <begin position="13"/>
        <end position="34"/>
    </location>
</feature>
<accession>A0AAV8RCN7</accession>
<gene>
    <name evidence="2" type="ORF">OPV22_010127</name>
</gene>
<sequence>MACKGFWECLLKLLNFLLTLSGLAMVGYGVYLLIECNKVSSGGDGDDEAAPTSYDPKFWMIGRPMLLFFRVFSIISPKLGSFICLLVLWLSSLSYRALGALEQ</sequence>
<keyword evidence="1" id="KW-0812">Transmembrane</keyword>
<dbReference type="EMBL" id="JAQQAF010000003">
    <property type="protein sequence ID" value="KAJ8499575.1"/>
    <property type="molecule type" value="Genomic_DNA"/>
</dbReference>
<evidence type="ECO:0000313" key="2">
    <source>
        <dbReference type="EMBL" id="KAJ8499575.1"/>
    </source>
</evidence>
<keyword evidence="3" id="KW-1185">Reference proteome</keyword>
<evidence type="ECO:0000313" key="3">
    <source>
        <dbReference type="Proteomes" id="UP001222027"/>
    </source>
</evidence>
<feature type="transmembrane region" description="Helical" evidence="1">
    <location>
        <begin position="67"/>
        <end position="90"/>
    </location>
</feature>
<reference evidence="2 3" key="1">
    <citation type="submission" date="2022-12" db="EMBL/GenBank/DDBJ databases">
        <title>Chromosome-scale assembly of the Ensete ventricosum genome.</title>
        <authorList>
            <person name="Dussert Y."/>
            <person name="Stocks J."/>
            <person name="Wendawek A."/>
            <person name="Woldeyes F."/>
            <person name="Nichols R.A."/>
            <person name="Borrell J.S."/>
        </authorList>
    </citation>
    <scope>NUCLEOTIDE SEQUENCE [LARGE SCALE GENOMIC DNA]</scope>
    <source>
        <strain evidence="3">cv. Maze</strain>
        <tissue evidence="2">Seeds</tissue>
    </source>
</reference>
<organism evidence="2 3">
    <name type="scientific">Ensete ventricosum</name>
    <name type="common">Abyssinian banana</name>
    <name type="synonym">Musa ensete</name>
    <dbReference type="NCBI Taxonomy" id="4639"/>
    <lineage>
        <taxon>Eukaryota</taxon>
        <taxon>Viridiplantae</taxon>
        <taxon>Streptophyta</taxon>
        <taxon>Embryophyta</taxon>
        <taxon>Tracheophyta</taxon>
        <taxon>Spermatophyta</taxon>
        <taxon>Magnoliopsida</taxon>
        <taxon>Liliopsida</taxon>
        <taxon>Zingiberales</taxon>
        <taxon>Musaceae</taxon>
        <taxon>Ensete</taxon>
    </lineage>
</organism>
<keyword evidence="1" id="KW-1133">Transmembrane helix</keyword>
<evidence type="ECO:0008006" key="4">
    <source>
        <dbReference type="Google" id="ProtNLM"/>
    </source>
</evidence>
<dbReference type="AlphaFoldDB" id="A0AAV8RCN7"/>
<name>A0AAV8RCN7_ENSVE</name>
<comment type="caution">
    <text evidence="2">The sequence shown here is derived from an EMBL/GenBank/DDBJ whole genome shotgun (WGS) entry which is preliminary data.</text>
</comment>
<proteinExistence type="predicted"/>